<name>A0A410H4Q1_9GAMM</name>
<dbReference type="SUPFAM" id="SSF109604">
    <property type="entry name" value="HD-domain/PDEase-like"/>
    <property type="match status" value="1"/>
</dbReference>
<organism evidence="2 3">
    <name type="scientific">Hydrogenovibrio thermophilus</name>
    <dbReference type="NCBI Taxonomy" id="265883"/>
    <lineage>
        <taxon>Bacteria</taxon>
        <taxon>Pseudomonadati</taxon>
        <taxon>Pseudomonadota</taxon>
        <taxon>Gammaproteobacteria</taxon>
        <taxon>Thiotrichales</taxon>
        <taxon>Piscirickettsiaceae</taxon>
        <taxon>Hydrogenovibrio</taxon>
    </lineage>
</organism>
<proteinExistence type="predicted"/>
<feature type="domain" description="HDOD" evidence="1">
    <location>
        <begin position="17"/>
        <end position="208"/>
    </location>
</feature>
<dbReference type="Gene3D" id="1.10.3210.10">
    <property type="entry name" value="Hypothetical protein af1432"/>
    <property type="match status" value="1"/>
</dbReference>
<evidence type="ECO:0000313" key="3">
    <source>
        <dbReference type="Proteomes" id="UP000285478"/>
    </source>
</evidence>
<dbReference type="Proteomes" id="UP000285478">
    <property type="component" value="Chromosome"/>
</dbReference>
<keyword evidence="3" id="KW-1185">Reference proteome</keyword>
<sequence length="286" mass="31856">MQQALKVAADILARQHTPSIPLELLELKAELNKKYPNTVTVAQLISHNPELLANFLNLANTNLTQEKNPIQDAKVAVNLLGLQEIYNLFLSSVLSHILAENDYERSILLHGAKAGLAAAELSYWVFDVSRTEAYIAGLMQNVGAIYLYRQHPDSYPDMFAGELSNPVSGYQKELERYQTSHVHIGGLLGKKWQINPLIYKALLFHHDLDFGLKTIGNSQIKHLTALTILSNYVVSVCEDEHFITQELKDYRDSAKQILELPDNAYSSAMAAVTKWGNSSGLVSASH</sequence>
<evidence type="ECO:0000313" key="2">
    <source>
        <dbReference type="EMBL" id="QAB15903.1"/>
    </source>
</evidence>
<accession>A0A410H4Q1</accession>
<protein>
    <submittedName>
        <fullName evidence="2">HDOD domain-containing protein</fullName>
    </submittedName>
</protein>
<dbReference type="InterPro" id="IPR013976">
    <property type="entry name" value="HDOD"/>
</dbReference>
<dbReference type="RefSeq" id="WP_128385236.1">
    <property type="nucleotide sequence ID" value="NZ_CP035033.1"/>
</dbReference>
<gene>
    <name evidence="2" type="ORF">EPV75_09565</name>
</gene>
<dbReference type="PANTHER" id="PTHR33525">
    <property type="match status" value="1"/>
</dbReference>
<dbReference type="KEGG" id="htr:EPV75_09565"/>
<dbReference type="InterPro" id="IPR052340">
    <property type="entry name" value="RNase_Y/CdgJ"/>
</dbReference>
<dbReference type="EMBL" id="CP035033">
    <property type="protein sequence ID" value="QAB15903.1"/>
    <property type="molecule type" value="Genomic_DNA"/>
</dbReference>
<dbReference type="AlphaFoldDB" id="A0A410H4Q1"/>
<evidence type="ECO:0000259" key="1">
    <source>
        <dbReference type="PROSITE" id="PS51833"/>
    </source>
</evidence>
<reference evidence="2 3" key="1">
    <citation type="journal article" date="2018" name="Environ. Microbiol.">
        <title>Genomes of ubiquitous marine and hypersaline Hydrogenovibrio, Thiomicrorhabdus and Thiomicrospira spp. encode a diversity of mechanisms to sustain chemolithoautotrophy in heterogeneous environments.</title>
        <authorList>
            <person name="Scott K.M."/>
            <person name="Williams J."/>
            <person name="Porter C.M.B."/>
            <person name="Russel S."/>
            <person name="Harmer T.L."/>
            <person name="Paul J.H."/>
            <person name="Antonen K.M."/>
            <person name="Bridges M.K."/>
            <person name="Camper G.J."/>
            <person name="Campla C.K."/>
            <person name="Casella L.G."/>
            <person name="Chase E."/>
            <person name="Conrad J.W."/>
            <person name="Cruz M.C."/>
            <person name="Dunlap D.S."/>
            <person name="Duran L."/>
            <person name="Fahsbender E.M."/>
            <person name="Goldsmith D.B."/>
            <person name="Keeley R.F."/>
            <person name="Kondoff M.R."/>
            <person name="Kussy B.I."/>
            <person name="Lane M.K."/>
            <person name="Lawler S."/>
            <person name="Leigh B.A."/>
            <person name="Lewis C."/>
            <person name="Lostal L.M."/>
            <person name="Marking D."/>
            <person name="Mancera P.A."/>
            <person name="McClenthan E.C."/>
            <person name="McIntyre E.A."/>
            <person name="Mine J.A."/>
            <person name="Modi S."/>
            <person name="Moore B.D."/>
            <person name="Morgan W.A."/>
            <person name="Nelson K.M."/>
            <person name="Nguyen K.N."/>
            <person name="Ogburn N."/>
            <person name="Parrino D.G."/>
            <person name="Pedapudi A.D."/>
            <person name="Pelham R.P."/>
            <person name="Preece A.M."/>
            <person name="Rampersad E.A."/>
            <person name="Richardson J.C."/>
            <person name="Rodgers C.M."/>
            <person name="Schaffer B.L."/>
            <person name="Sheridan N.E."/>
            <person name="Solone M.R."/>
            <person name="Staley Z.R."/>
            <person name="Tabuchi M."/>
            <person name="Waide R.J."/>
            <person name="Wanjugi P.W."/>
            <person name="Young S."/>
            <person name="Clum A."/>
            <person name="Daum C."/>
            <person name="Huntemann M."/>
            <person name="Ivanova N."/>
            <person name="Kyrpides N."/>
            <person name="Mikhailova N."/>
            <person name="Palaniappan K."/>
            <person name="Pillay M."/>
            <person name="Reddy T.B.K."/>
            <person name="Shapiro N."/>
            <person name="Stamatis D."/>
            <person name="Varghese N."/>
            <person name="Woyke T."/>
            <person name="Boden R."/>
            <person name="Freyermuth S.K."/>
            <person name="Kerfeld C.A."/>
        </authorList>
    </citation>
    <scope>NUCLEOTIDE SEQUENCE [LARGE SCALE GENOMIC DNA]</scope>
    <source>
        <strain evidence="2 3">JR-2</strain>
    </source>
</reference>
<dbReference type="Pfam" id="PF08668">
    <property type="entry name" value="HDOD"/>
    <property type="match status" value="1"/>
</dbReference>
<dbReference type="PANTHER" id="PTHR33525:SF6">
    <property type="entry name" value="HDOD DOMAIN-CONTAINING PROTEIN"/>
    <property type="match status" value="1"/>
</dbReference>
<dbReference type="PROSITE" id="PS51833">
    <property type="entry name" value="HDOD"/>
    <property type="match status" value="1"/>
</dbReference>